<organism evidence="4 5">
    <name type="scientific">Nocardiopsis dassonvillei (strain ATCC 23218 / DSM 43111 / CIP 107115 / JCM 7437 / KCTC 9190 / NBRC 14626 / NCTC 10488 / NRRL B-5397 / IMRU 509)</name>
    <name type="common">Actinomadura dassonvillei</name>
    <dbReference type="NCBI Taxonomy" id="446468"/>
    <lineage>
        <taxon>Bacteria</taxon>
        <taxon>Bacillati</taxon>
        <taxon>Actinomycetota</taxon>
        <taxon>Actinomycetes</taxon>
        <taxon>Streptosporangiales</taxon>
        <taxon>Nocardiopsidaceae</taxon>
        <taxon>Nocardiopsis</taxon>
    </lineage>
</organism>
<evidence type="ECO:0000313" key="4">
    <source>
        <dbReference type="EMBL" id="ADH65575.1"/>
    </source>
</evidence>
<dbReference type="KEGG" id="nda:Ndas_0125"/>
<evidence type="ECO:0000256" key="1">
    <source>
        <dbReference type="ARBA" id="ARBA00022679"/>
    </source>
</evidence>
<dbReference type="GO" id="GO:0016747">
    <property type="term" value="F:acyltransferase activity, transferring groups other than amino-acyl groups"/>
    <property type="evidence" value="ECO:0007669"/>
    <property type="project" value="InterPro"/>
</dbReference>
<dbReference type="HOGENOM" id="CLU_123909_0_0_11"/>
<dbReference type="PANTHER" id="PTHR43877:SF2">
    <property type="entry name" value="AMINOALKYLPHOSPHONATE N-ACETYLTRANSFERASE-RELATED"/>
    <property type="match status" value="1"/>
</dbReference>
<evidence type="ECO:0000313" key="5">
    <source>
        <dbReference type="Proteomes" id="UP000002219"/>
    </source>
</evidence>
<dbReference type="RefSeq" id="WP_013151182.1">
    <property type="nucleotide sequence ID" value="NC_014210.1"/>
</dbReference>
<dbReference type="InterPro" id="IPR016181">
    <property type="entry name" value="Acyl_CoA_acyltransferase"/>
</dbReference>
<feature type="domain" description="N-acetyltransferase" evidence="3">
    <location>
        <begin position="5"/>
        <end position="170"/>
    </location>
</feature>
<sequence>MRDEVEVRPRAEQDLDACARLLVEVHERDGYPVEGVADPRGWLELDDSGRAWVALTEGAVAGHVSLSRNSSDDAVKLWRAQNSGRQEAVASVGRLFVSPAARGQGAAQALMRRAMEFGRGQGWQLVLDVMEKDQAAMRLYERLGWVCIGEITHRFGEGQEMPGRAYALTC</sequence>
<dbReference type="GeneID" id="91488217"/>
<evidence type="ECO:0000259" key="3">
    <source>
        <dbReference type="PROSITE" id="PS51186"/>
    </source>
</evidence>
<dbReference type="Pfam" id="PF00583">
    <property type="entry name" value="Acetyltransf_1"/>
    <property type="match status" value="1"/>
</dbReference>
<dbReference type="SUPFAM" id="SSF55729">
    <property type="entry name" value="Acyl-CoA N-acyltransferases (Nat)"/>
    <property type="match status" value="1"/>
</dbReference>
<proteinExistence type="predicted"/>
<dbReference type="PANTHER" id="PTHR43877">
    <property type="entry name" value="AMINOALKYLPHOSPHONATE N-ACETYLTRANSFERASE-RELATED-RELATED"/>
    <property type="match status" value="1"/>
</dbReference>
<protein>
    <submittedName>
        <fullName evidence="4">GCN5-related N-acetyltransferase</fullName>
    </submittedName>
</protein>
<name>D7B721_NOCDD</name>
<dbReference type="STRING" id="446468.Ndas_0125"/>
<keyword evidence="1" id="KW-0808">Transferase</keyword>
<evidence type="ECO:0000256" key="2">
    <source>
        <dbReference type="ARBA" id="ARBA00023315"/>
    </source>
</evidence>
<keyword evidence="5" id="KW-1185">Reference proteome</keyword>
<dbReference type="EMBL" id="CP002040">
    <property type="protein sequence ID" value="ADH65575.1"/>
    <property type="molecule type" value="Genomic_DNA"/>
</dbReference>
<dbReference type="Gene3D" id="3.40.630.30">
    <property type="match status" value="1"/>
</dbReference>
<dbReference type="eggNOG" id="COG1247">
    <property type="taxonomic scope" value="Bacteria"/>
</dbReference>
<gene>
    <name evidence="4" type="ordered locus">Ndas_0125</name>
</gene>
<dbReference type="AlphaFoldDB" id="D7B721"/>
<dbReference type="InterPro" id="IPR050832">
    <property type="entry name" value="Bact_Acetyltransf"/>
</dbReference>
<dbReference type="OrthoDB" id="4458954at2"/>
<keyword evidence="2" id="KW-0012">Acyltransferase</keyword>
<dbReference type="Proteomes" id="UP000002219">
    <property type="component" value="Chromosome 1"/>
</dbReference>
<accession>D7B721</accession>
<dbReference type="InterPro" id="IPR000182">
    <property type="entry name" value="GNAT_dom"/>
</dbReference>
<reference evidence="4 5" key="1">
    <citation type="journal article" date="2010" name="Stand. Genomic Sci.">
        <title>Complete genome sequence of Nocardiopsis dassonvillei type strain (IMRU 509).</title>
        <authorList>
            <person name="Sun H."/>
            <person name="Lapidus A."/>
            <person name="Nolan M."/>
            <person name="Lucas S."/>
            <person name="Del Rio T.G."/>
            <person name="Tice H."/>
            <person name="Cheng J.F."/>
            <person name="Tapia R."/>
            <person name="Han C."/>
            <person name="Goodwin L."/>
            <person name="Pitluck S."/>
            <person name="Pagani I."/>
            <person name="Ivanova N."/>
            <person name="Mavromatis K."/>
            <person name="Mikhailova N."/>
            <person name="Pati A."/>
            <person name="Chen A."/>
            <person name="Palaniappan K."/>
            <person name="Land M."/>
            <person name="Hauser L."/>
            <person name="Chang Y.J."/>
            <person name="Jeffries C.D."/>
            <person name="Djao O.D."/>
            <person name="Rohde M."/>
            <person name="Sikorski J."/>
            <person name="Goker M."/>
            <person name="Woyke T."/>
            <person name="Bristow J."/>
            <person name="Eisen J.A."/>
            <person name="Markowitz V."/>
            <person name="Hugenholtz P."/>
            <person name="Kyrpides N.C."/>
            <person name="Klenk H.P."/>
        </authorList>
    </citation>
    <scope>NUCLEOTIDE SEQUENCE [LARGE SCALE GENOMIC DNA]</scope>
    <source>
        <strain evidence="5">ATCC 23218 / DSM 43111 / CIP 107115 / JCM 7437 / KCTC 9190 / NBRC 14626 / NCTC 10488 / NRRL B-5397 / IMRU 509</strain>
    </source>
</reference>
<dbReference type="PROSITE" id="PS51186">
    <property type="entry name" value="GNAT"/>
    <property type="match status" value="1"/>
</dbReference>